<sequence length="85" mass="10106">MKKSVLFISCEEAKQICDKSQYGDATFWERIKLTIRLSWCRVTRAYTKRNKSLTKTIKFSDVECLKKEERQALKDQLSQQLKNQN</sequence>
<accession>A0ABP3V5V8</accession>
<evidence type="ECO:0000313" key="1">
    <source>
        <dbReference type="EMBL" id="GAA0747250.1"/>
    </source>
</evidence>
<keyword evidence="2" id="KW-1185">Reference proteome</keyword>
<reference evidence="2" key="1">
    <citation type="journal article" date="2019" name="Int. J. Syst. Evol. Microbiol.">
        <title>The Global Catalogue of Microorganisms (GCM) 10K type strain sequencing project: providing services to taxonomists for standard genome sequencing and annotation.</title>
        <authorList>
            <consortium name="The Broad Institute Genomics Platform"/>
            <consortium name="The Broad Institute Genome Sequencing Center for Infectious Disease"/>
            <person name="Wu L."/>
            <person name="Ma J."/>
        </authorList>
    </citation>
    <scope>NUCLEOTIDE SEQUENCE [LARGE SCALE GENOMIC DNA]</scope>
    <source>
        <strain evidence="2">JCM 15976</strain>
    </source>
</reference>
<evidence type="ECO:0008006" key="3">
    <source>
        <dbReference type="Google" id="ProtNLM"/>
    </source>
</evidence>
<proteinExistence type="predicted"/>
<dbReference type="RefSeq" id="WP_129761471.1">
    <property type="nucleotide sequence ID" value="NZ_BAAAGF010000004.1"/>
</dbReference>
<organism evidence="1 2">
    <name type="scientific">Gaetbulibacter jejuensis</name>
    <dbReference type="NCBI Taxonomy" id="584607"/>
    <lineage>
        <taxon>Bacteria</taxon>
        <taxon>Pseudomonadati</taxon>
        <taxon>Bacteroidota</taxon>
        <taxon>Flavobacteriia</taxon>
        <taxon>Flavobacteriales</taxon>
        <taxon>Flavobacteriaceae</taxon>
        <taxon>Gaetbulibacter</taxon>
    </lineage>
</organism>
<evidence type="ECO:0000313" key="2">
    <source>
        <dbReference type="Proteomes" id="UP001500736"/>
    </source>
</evidence>
<protein>
    <recommendedName>
        <fullName evidence="3">Glycine dehydrogenase</fullName>
    </recommendedName>
</protein>
<comment type="caution">
    <text evidence="1">The sequence shown here is derived from an EMBL/GenBank/DDBJ whole genome shotgun (WGS) entry which is preliminary data.</text>
</comment>
<name>A0ABP3V5V8_9FLAO</name>
<dbReference type="EMBL" id="BAAAGF010000004">
    <property type="protein sequence ID" value="GAA0747250.1"/>
    <property type="molecule type" value="Genomic_DNA"/>
</dbReference>
<gene>
    <name evidence="1" type="ORF">GCM10009431_24370</name>
</gene>
<dbReference type="Proteomes" id="UP001500736">
    <property type="component" value="Unassembled WGS sequence"/>
</dbReference>